<evidence type="ECO:0000313" key="2">
    <source>
        <dbReference type="EMBL" id="MCG6503650.1"/>
    </source>
</evidence>
<accession>A0ABS9NM90</accession>
<keyword evidence="1" id="KW-0472">Membrane</keyword>
<dbReference type="RefSeq" id="WP_238746163.1">
    <property type="nucleotide sequence ID" value="NZ_JAKOOW010000017.1"/>
</dbReference>
<evidence type="ECO:0000313" key="3">
    <source>
        <dbReference type="Proteomes" id="UP001298424"/>
    </source>
</evidence>
<feature type="transmembrane region" description="Helical" evidence="1">
    <location>
        <begin position="66"/>
        <end position="92"/>
    </location>
</feature>
<sequence>MMKKTVSGCFSPFSGSLKNQTGHAMNLKQEIRHAKNQLGQGAELLLLRLRLLRLDAEGQLGGALKIAALIAAAAVLAFIALAVALLLLYLLLPPHWRVPVFAAVAAALLLAVYLLLRQIPAIWRFHSGRVGETLADLQEDIARLRRAAGSRPPPAEPTQETENE</sequence>
<feature type="transmembrane region" description="Helical" evidence="1">
    <location>
        <begin position="98"/>
        <end position="116"/>
    </location>
</feature>
<keyword evidence="1" id="KW-0812">Transmembrane</keyword>
<comment type="caution">
    <text evidence="2">The sequence shown here is derived from an EMBL/GenBank/DDBJ whole genome shotgun (WGS) entry which is preliminary data.</text>
</comment>
<proteinExistence type="predicted"/>
<dbReference type="EMBL" id="JAKOOW010000017">
    <property type="protein sequence ID" value="MCG6503650.1"/>
    <property type="molecule type" value="Genomic_DNA"/>
</dbReference>
<gene>
    <name evidence="2" type="ORF">MB824_03945</name>
</gene>
<keyword evidence="3" id="KW-1185">Reference proteome</keyword>
<keyword evidence="1" id="KW-1133">Transmembrane helix</keyword>
<reference evidence="2 3" key="1">
    <citation type="submission" date="2022-02" db="EMBL/GenBank/DDBJ databases">
        <title>Genome sequence data of Kingella unionensis sp. nov. strain CICC 24913 (CCUG 75125).</title>
        <authorList>
            <person name="Xiao M."/>
        </authorList>
    </citation>
    <scope>NUCLEOTIDE SEQUENCE [LARGE SCALE GENOMIC DNA]</scope>
    <source>
        <strain evidence="2 3">CICC 24913</strain>
    </source>
</reference>
<organism evidence="2 3">
    <name type="scientific">Kingella pumchi</name>
    <dbReference type="NCBI Taxonomy" id="2779506"/>
    <lineage>
        <taxon>Bacteria</taxon>
        <taxon>Pseudomonadati</taxon>
        <taxon>Pseudomonadota</taxon>
        <taxon>Betaproteobacteria</taxon>
        <taxon>Neisseriales</taxon>
        <taxon>Neisseriaceae</taxon>
        <taxon>Kingella</taxon>
    </lineage>
</organism>
<evidence type="ECO:0000256" key="1">
    <source>
        <dbReference type="SAM" id="Phobius"/>
    </source>
</evidence>
<dbReference type="Proteomes" id="UP001298424">
    <property type="component" value="Unassembled WGS sequence"/>
</dbReference>
<name>A0ABS9NM90_9NEIS</name>
<protein>
    <submittedName>
        <fullName evidence="2">Phage holin family protein</fullName>
    </submittedName>
</protein>